<evidence type="ECO:0000256" key="7">
    <source>
        <dbReference type="ARBA" id="ARBA00022605"/>
    </source>
</evidence>
<dbReference type="InterPro" id="IPR001468">
    <property type="entry name" value="Indole-3-GlycerolPSynthase_CS"/>
</dbReference>
<dbReference type="PANTHER" id="PTHR22854">
    <property type="entry name" value="TRYPTOPHAN BIOSYNTHESIS PROTEIN"/>
    <property type="match status" value="1"/>
</dbReference>
<dbReference type="EC" id="5.3.1.24" evidence="16"/>
<comment type="pathway">
    <text evidence="4 15">Amino-acid biosynthesis; L-tryptophan biosynthesis; L-tryptophan from chorismate: step 4/5.</text>
</comment>
<dbReference type="Pfam" id="PF00697">
    <property type="entry name" value="PRAI"/>
    <property type="match status" value="1"/>
</dbReference>
<evidence type="ECO:0000259" key="17">
    <source>
        <dbReference type="Pfam" id="PF00218"/>
    </source>
</evidence>
<dbReference type="InterPro" id="IPR001240">
    <property type="entry name" value="PRAI_dom"/>
</dbReference>
<dbReference type="Gene3D" id="3.20.20.70">
    <property type="entry name" value="Aldolase class I"/>
    <property type="match status" value="2"/>
</dbReference>
<comment type="similarity">
    <text evidence="15">Belongs to the TrpC family.</text>
</comment>
<evidence type="ECO:0000256" key="5">
    <source>
        <dbReference type="ARBA" id="ARBA00007902"/>
    </source>
</evidence>
<evidence type="ECO:0000259" key="18">
    <source>
        <dbReference type="Pfam" id="PF00697"/>
    </source>
</evidence>
<evidence type="ECO:0000256" key="9">
    <source>
        <dbReference type="ARBA" id="ARBA00022822"/>
    </source>
</evidence>
<dbReference type="PROSITE" id="PS00614">
    <property type="entry name" value="IGPS"/>
    <property type="match status" value="1"/>
</dbReference>
<comment type="catalytic activity">
    <reaction evidence="1 16">
        <text>N-(5-phospho-beta-D-ribosyl)anthranilate = 1-(2-carboxyphenylamino)-1-deoxy-D-ribulose 5-phosphate</text>
        <dbReference type="Rhea" id="RHEA:21540"/>
        <dbReference type="ChEBI" id="CHEBI:18277"/>
        <dbReference type="ChEBI" id="CHEBI:58613"/>
        <dbReference type="EC" id="5.3.1.24"/>
    </reaction>
</comment>
<dbReference type="HAMAP" id="MF_00135">
    <property type="entry name" value="PRAI"/>
    <property type="match status" value="1"/>
</dbReference>
<keyword evidence="13" id="KW-0511">Multifunctional enzyme</keyword>
<comment type="catalytic activity">
    <reaction evidence="2 15">
        <text>1-(2-carboxyphenylamino)-1-deoxy-D-ribulose 5-phosphate + H(+) = (1S,2R)-1-C-(indol-3-yl)glycerol 3-phosphate + CO2 + H2O</text>
        <dbReference type="Rhea" id="RHEA:23476"/>
        <dbReference type="ChEBI" id="CHEBI:15377"/>
        <dbReference type="ChEBI" id="CHEBI:15378"/>
        <dbReference type="ChEBI" id="CHEBI:16526"/>
        <dbReference type="ChEBI" id="CHEBI:58613"/>
        <dbReference type="ChEBI" id="CHEBI:58866"/>
        <dbReference type="EC" id="4.1.1.48"/>
    </reaction>
</comment>
<dbReference type="CDD" id="cd00331">
    <property type="entry name" value="IGPS"/>
    <property type="match status" value="1"/>
</dbReference>
<evidence type="ECO:0000256" key="16">
    <source>
        <dbReference type="HAMAP-Rule" id="MF_00135"/>
    </source>
</evidence>
<evidence type="ECO:0000256" key="15">
    <source>
        <dbReference type="HAMAP-Rule" id="MF_00134"/>
    </source>
</evidence>
<evidence type="ECO:0000313" key="20">
    <source>
        <dbReference type="Proteomes" id="UP000516346"/>
    </source>
</evidence>
<dbReference type="PANTHER" id="PTHR22854:SF2">
    <property type="entry name" value="INDOLE-3-GLYCEROL-PHOSPHATE SYNTHASE"/>
    <property type="match status" value="1"/>
</dbReference>
<comment type="pathway">
    <text evidence="3 16">Amino-acid biosynthesis; L-tryptophan biosynthesis; L-tryptophan from chorismate: step 3/5.</text>
</comment>
<dbReference type="HAMAP" id="MF_00134_B">
    <property type="entry name" value="IGPS_B"/>
    <property type="match status" value="1"/>
</dbReference>
<dbReference type="UniPathway" id="UPA00035">
    <property type="reaction ID" value="UER00042"/>
</dbReference>
<evidence type="ECO:0000256" key="6">
    <source>
        <dbReference type="ARBA" id="ARBA00009847"/>
    </source>
</evidence>
<evidence type="ECO:0000256" key="12">
    <source>
        <dbReference type="ARBA" id="ARBA00023239"/>
    </source>
</evidence>
<dbReference type="FunFam" id="3.20.20.70:FF:000024">
    <property type="entry name" value="Indole-3-glycerol phosphate synthase"/>
    <property type="match status" value="1"/>
</dbReference>
<gene>
    <name evidence="19" type="primary">trpCF</name>
    <name evidence="15" type="synonym">trpC</name>
    <name evidence="16" type="synonym">trpF</name>
    <name evidence="19" type="ORF">ICW73_00685</name>
</gene>
<dbReference type="GO" id="GO:0004425">
    <property type="term" value="F:indole-3-glycerol-phosphate synthase activity"/>
    <property type="evidence" value="ECO:0007669"/>
    <property type="project" value="UniProtKB-UniRule"/>
</dbReference>
<evidence type="ECO:0000256" key="8">
    <source>
        <dbReference type="ARBA" id="ARBA00022793"/>
    </source>
</evidence>
<comment type="function">
    <text evidence="14">Bifunctional enzyme that catalyzes two sequential steps of tryptophan biosynthetic pathway. The first reaction is catalyzed by the isomerase, coded by the TrpF domain; the second reaction is catalyzed by the synthase, coded by the TrpC domain.</text>
</comment>
<comment type="similarity">
    <text evidence="16">Belongs to the TrpF family.</text>
</comment>
<evidence type="ECO:0000256" key="10">
    <source>
        <dbReference type="ARBA" id="ARBA00023141"/>
    </source>
</evidence>
<dbReference type="Proteomes" id="UP000516346">
    <property type="component" value="Chromosome"/>
</dbReference>
<dbReference type="EC" id="4.1.1.48" evidence="15"/>
<evidence type="ECO:0000256" key="4">
    <source>
        <dbReference type="ARBA" id="ARBA00004696"/>
    </source>
</evidence>
<keyword evidence="7 15" id="KW-0028">Amino-acid biosynthesis</keyword>
<reference evidence="19 20" key="1">
    <citation type="submission" date="2020-09" db="EMBL/GenBank/DDBJ databases">
        <title>Genome sequence of the banana aphid, Pentalonia nigronervosa Coquerel (Hemiptera: Aphididae) and its symbionts.</title>
        <authorList>
            <person name="Mathers T.C."/>
            <person name="Mugford S.T."/>
            <person name="Hogenhout S.A."/>
            <person name="Tripathi L."/>
        </authorList>
    </citation>
    <scope>NUCLEOTIDE SEQUENCE [LARGE SCALE GENOMIC DNA]</scope>
    <source>
        <strain evidence="19">Ba4</strain>
    </source>
</reference>
<keyword evidence="11 16" id="KW-0413">Isomerase</keyword>
<evidence type="ECO:0000256" key="2">
    <source>
        <dbReference type="ARBA" id="ARBA00001633"/>
    </source>
</evidence>
<proteinExistence type="inferred from homology"/>
<dbReference type="CDD" id="cd00405">
    <property type="entry name" value="PRAI"/>
    <property type="match status" value="1"/>
</dbReference>
<organism evidence="19 20">
    <name type="scientific">Buchnera aphidicola</name>
    <name type="common">Pentalonia nigronervosa</name>
    <dbReference type="NCBI Taxonomy" id="1309793"/>
    <lineage>
        <taxon>Bacteria</taxon>
        <taxon>Pseudomonadati</taxon>
        <taxon>Pseudomonadota</taxon>
        <taxon>Gammaproteobacteria</taxon>
        <taxon>Enterobacterales</taxon>
        <taxon>Erwiniaceae</taxon>
        <taxon>Buchnera</taxon>
    </lineage>
</organism>
<evidence type="ECO:0000256" key="13">
    <source>
        <dbReference type="ARBA" id="ARBA00023268"/>
    </source>
</evidence>
<comment type="similarity">
    <text evidence="5">In the N-terminal section; belongs to the TrpC family.</text>
</comment>
<dbReference type="InterPro" id="IPR013798">
    <property type="entry name" value="Indole-3-glycerol_P_synth_dom"/>
</dbReference>
<dbReference type="InterPro" id="IPR045186">
    <property type="entry name" value="Indole-3-glycerol_P_synth"/>
</dbReference>
<feature type="domain" description="Indole-3-glycerol phosphate synthase" evidence="17">
    <location>
        <begin position="6"/>
        <end position="252"/>
    </location>
</feature>
<comment type="similarity">
    <text evidence="6">In the C-terminal section; belongs to the TrpF family.</text>
</comment>
<dbReference type="GO" id="GO:0004640">
    <property type="term" value="F:phosphoribosylanthranilate isomerase activity"/>
    <property type="evidence" value="ECO:0007669"/>
    <property type="project" value="UniProtKB-UniRule"/>
</dbReference>
<dbReference type="InterPro" id="IPR013785">
    <property type="entry name" value="Aldolase_TIM"/>
</dbReference>
<sequence length="453" mass="52150">MNKTKLTKIISDKYNWIVYQKKKKPLVTFLNKITINTRNFDHALNKKKLGLILECKRSSPSLGEIRKDFNLIEISNVYKKYASVISVVTDEKYFWGNLKFIKIVRKNVPQPILCKDFFIDAYQIYLARYYQADAILLMLSILDDQQYAQFVKIAKKLNMGVLTEVSNQEEVKRALKLNAKIIGINNRNLHDLSIDLNKTCLLSRLIPNNITIISESGIKKYRQIKQLKKFVHGFLIGSYLMSKKNLETAIRSVIFGKNKICGLTRSIDIEIAEKYGFIYGGLIFVHNSPRNITHKQAKNILINKKLKYVGVFQNENIKIIANIAETLSLHAIQLHGLEDQKYINILRRILPAQIKIWKVYSITSTFPNMNYINVNKYVFDACKTKNRTPFDWSILHHKILDNVILAGGIDSKNCILASQLNCSGLDLNSGVEKFPGVKDENKIKLILNQLKYS</sequence>
<evidence type="ECO:0000256" key="11">
    <source>
        <dbReference type="ARBA" id="ARBA00023235"/>
    </source>
</evidence>
<keyword evidence="10 15" id="KW-0057">Aromatic amino acid biosynthesis</keyword>
<dbReference type="SUPFAM" id="SSF51366">
    <property type="entry name" value="Ribulose-phoshate binding barrel"/>
    <property type="match status" value="2"/>
</dbReference>
<evidence type="ECO:0000256" key="1">
    <source>
        <dbReference type="ARBA" id="ARBA00001164"/>
    </source>
</evidence>
<dbReference type="EMBL" id="CP061275">
    <property type="protein sequence ID" value="QNS01974.1"/>
    <property type="molecule type" value="Genomic_DNA"/>
</dbReference>
<feature type="domain" description="N-(5'phosphoribosyl) anthranilate isomerase (PRAI)" evidence="18">
    <location>
        <begin position="258"/>
        <end position="448"/>
    </location>
</feature>
<keyword evidence="12 15" id="KW-0456">Lyase</keyword>
<keyword evidence="8 15" id="KW-0210">Decarboxylase</keyword>
<evidence type="ECO:0000313" key="19">
    <source>
        <dbReference type="EMBL" id="QNS01974.1"/>
    </source>
</evidence>
<accession>A0A7H1AZR9</accession>
<dbReference type="Pfam" id="PF00218">
    <property type="entry name" value="IGPS"/>
    <property type="match status" value="1"/>
</dbReference>
<protein>
    <recommendedName>
        <fullName evidence="15 16">Multifunctional fusion protein</fullName>
    </recommendedName>
    <domain>
        <recommendedName>
            <fullName evidence="15">Indole-3-glycerol phosphate synthase</fullName>
            <shortName evidence="15">IGPS</shortName>
            <ecNumber evidence="15">4.1.1.48</ecNumber>
        </recommendedName>
    </domain>
    <domain>
        <recommendedName>
            <fullName evidence="16">N-(5'-phosphoribosyl)anthranilate isomerase</fullName>
            <shortName evidence="16">PRAI</shortName>
            <ecNumber evidence="16">5.3.1.24</ecNumber>
        </recommendedName>
    </domain>
</protein>
<dbReference type="NCBIfam" id="NF006945">
    <property type="entry name" value="PRK09427.1"/>
    <property type="match status" value="1"/>
</dbReference>
<keyword evidence="9 15" id="KW-0822">Tryptophan biosynthesis</keyword>
<evidence type="ECO:0000256" key="14">
    <source>
        <dbReference type="ARBA" id="ARBA00025592"/>
    </source>
</evidence>
<dbReference type="GO" id="GO:0000162">
    <property type="term" value="P:L-tryptophan biosynthetic process"/>
    <property type="evidence" value="ECO:0007669"/>
    <property type="project" value="UniProtKB-UniRule"/>
</dbReference>
<dbReference type="AlphaFoldDB" id="A0A7H1AZR9"/>
<evidence type="ECO:0000256" key="3">
    <source>
        <dbReference type="ARBA" id="ARBA00004664"/>
    </source>
</evidence>
<dbReference type="InterPro" id="IPR011060">
    <property type="entry name" value="RibuloseP-bd_barrel"/>
</dbReference>
<name>A0A7H1AZR9_9GAMM</name>